<keyword evidence="7" id="KW-1064">Adaptive immunity</keyword>
<keyword evidence="11" id="KW-1280">Immunoglobulin</keyword>
<dbReference type="FunFam" id="2.60.40.10:FF:001072">
    <property type="entry name" value="Immunoglobulin heavy variable V1-24"/>
    <property type="match status" value="1"/>
</dbReference>
<evidence type="ECO:0000256" key="1">
    <source>
        <dbReference type="ARBA" id="ARBA00004236"/>
    </source>
</evidence>
<dbReference type="InterPro" id="IPR050199">
    <property type="entry name" value="IgHV"/>
</dbReference>
<dbReference type="InterPro" id="IPR013106">
    <property type="entry name" value="Ig_V-set"/>
</dbReference>
<keyword evidence="9" id="KW-1015">Disulfide bond</keyword>
<evidence type="ECO:0000256" key="11">
    <source>
        <dbReference type="ARBA" id="ARBA00043265"/>
    </source>
</evidence>
<keyword evidence="3" id="KW-1003">Cell membrane</keyword>
<dbReference type="PANTHER" id="PTHR23266">
    <property type="entry name" value="IMMUNOGLOBULIN HEAVY CHAIN"/>
    <property type="match status" value="1"/>
</dbReference>
<keyword evidence="4" id="KW-0964">Secreted</keyword>
<evidence type="ECO:0000256" key="5">
    <source>
        <dbReference type="ARBA" id="ARBA00022729"/>
    </source>
</evidence>
<dbReference type="Gene3D" id="2.60.40.10">
    <property type="entry name" value="Immunoglobulins"/>
    <property type="match status" value="1"/>
</dbReference>
<feature type="domain" description="Ig-like" evidence="12">
    <location>
        <begin position="11"/>
        <end position="125"/>
    </location>
</feature>
<evidence type="ECO:0000256" key="6">
    <source>
        <dbReference type="ARBA" id="ARBA00022859"/>
    </source>
</evidence>
<dbReference type="SMART" id="SM00406">
    <property type="entry name" value="IGv"/>
    <property type="match status" value="1"/>
</dbReference>
<protein>
    <recommendedName>
        <fullName evidence="12">Ig-like domain-containing protein</fullName>
    </recommendedName>
</protein>
<organism evidence="13 14">
    <name type="scientific">Sphaeramia orbicularis</name>
    <name type="common">orbiculate cardinalfish</name>
    <dbReference type="NCBI Taxonomy" id="375764"/>
    <lineage>
        <taxon>Eukaryota</taxon>
        <taxon>Metazoa</taxon>
        <taxon>Chordata</taxon>
        <taxon>Craniata</taxon>
        <taxon>Vertebrata</taxon>
        <taxon>Euteleostomi</taxon>
        <taxon>Actinopterygii</taxon>
        <taxon>Neopterygii</taxon>
        <taxon>Teleostei</taxon>
        <taxon>Neoteleostei</taxon>
        <taxon>Acanthomorphata</taxon>
        <taxon>Gobiaria</taxon>
        <taxon>Kurtiformes</taxon>
        <taxon>Apogonoidei</taxon>
        <taxon>Apogonidae</taxon>
        <taxon>Apogoninae</taxon>
        <taxon>Sphaeramia</taxon>
    </lineage>
</organism>
<reference evidence="13" key="3">
    <citation type="submission" date="2025-09" db="UniProtKB">
        <authorList>
            <consortium name="Ensembl"/>
        </authorList>
    </citation>
    <scope>IDENTIFICATION</scope>
</reference>
<dbReference type="GO" id="GO:0019814">
    <property type="term" value="C:immunoglobulin complex"/>
    <property type="evidence" value="ECO:0007669"/>
    <property type="project" value="UniProtKB-KW"/>
</dbReference>
<dbReference type="InterPro" id="IPR003599">
    <property type="entry name" value="Ig_sub"/>
</dbReference>
<dbReference type="InterPro" id="IPR036179">
    <property type="entry name" value="Ig-like_dom_sf"/>
</dbReference>
<dbReference type="InterPro" id="IPR013783">
    <property type="entry name" value="Ig-like_fold"/>
</dbReference>
<evidence type="ECO:0000313" key="14">
    <source>
        <dbReference type="Proteomes" id="UP000472271"/>
    </source>
</evidence>
<evidence type="ECO:0000256" key="9">
    <source>
        <dbReference type="ARBA" id="ARBA00023157"/>
    </source>
</evidence>
<evidence type="ECO:0000313" key="13">
    <source>
        <dbReference type="Ensembl" id="ENSSORP00005004647.1"/>
    </source>
</evidence>
<reference evidence="13" key="2">
    <citation type="submission" date="2025-08" db="UniProtKB">
        <authorList>
            <consortium name="Ensembl"/>
        </authorList>
    </citation>
    <scope>IDENTIFICATION</scope>
</reference>
<dbReference type="SMART" id="SM00409">
    <property type="entry name" value="IG"/>
    <property type="match status" value="1"/>
</dbReference>
<dbReference type="InParanoid" id="A0A672YJD8"/>
<evidence type="ECO:0000256" key="2">
    <source>
        <dbReference type="ARBA" id="ARBA00004613"/>
    </source>
</evidence>
<keyword evidence="14" id="KW-1185">Reference proteome</keyword>
<comment type="subcellular location">
    <subcellularLocation>
        <location evidence="1">Cell membrane</location>
    </subcellularLocation>
    <subcellularLocation>
        <location evidence="2">Secreted</location>
    </subcellularLocation>
</comment>
<dbReference type="GO" id="GO:0005886">
    <property type="term" value="C:plasma membrane"/>
    <property type="evidence" value="ECO:0007669"/>
    <property type="project" value="UniProtKB-SubCell"/>
</dbReference>
<dbReference type="InterPro" id="IPR007110">
    <property type="entry name" value="Ig-like_dom"/>
</dbReference>
<sequence length="152" mass="17499">LEWFLVRRIQSEIRMDQSSPQVKRPGDTVRMSCTMSGFDMTSYYIPWIRQRPGQALEWIGEMNAGSNSATYASSFQSRFTMTENVPSSTQYLEITSLTTADSAVYFCARRHSVSEQWRSCIKTLTDHSSDVMISLPMYHNLQCSEYLFSTTK</sequence>
<name>A0A672YJD8_9TELE</name>
<keyword evidence="10" id="KW-0393">Immunoglobulin domain</keyword>
<keyword evidence="6" id="KW-0391">Immunity</keyword>
<accession>A0A672YJD8</accession>
<evidence type="ECO:0000256" key="4">
    <source>
        <dbReference type="ARBA" id="ARBA00022525"/>
    </source>
</evidence>
<dbReference type="Pfam" id="PF07686">
    <property type="entry name" value="V-set"/>
    <property type="match status" value="1"/>
</dbReference>
<keyword evidence="8" id="KW-0472">Membrane</keyword>
<evidence type="ECO:0000256" key="8">
    <source>
        <dbReference type="ARBA" id="ARBA00023136"/>
    </source>
</evidence>
<dbReference type="GO" id="GO:0005576">
    <property type="term" value="C:extracellular region"/>
    <property type="evidence" value="ECO:0007669"/>
    <property type="project" value="UniProtKB-SubCell"/>
</dbReference>
<evidence type="ECO:0000256" key="7">
    <source>
        <dbReference type="ARBA" id="ARBA00023130"/>
    </source>
</evidence>
<dbReference type="GO" id="GO:0002250">
    <property type="term" value="P:adaptive immune response"/>
    <property type="evidence" value="ECO:0007669"/>
    <property type="project" value="UniProtKB-KW"/>
</dbReference>
<proteinExistence type="predicted"/>
<evidence type="ECO:0000256" key="10">
    <source>
        <dbReference type="ARBA" id="ARBA00023319"/>
    </source>
</evidence>
<keyword evidence="5" id="KW-0732">Signal</keyword>
<dbReference type="Ensembl" id="ENSSORT00005004783.1">
    <property type="protein sequence ID" value="ENSSORP00005004647.1"/>
    <property type="gene ID" value="ENSSORG00005002829.1"/>
</dbReference>
<evidence type="ECO:0000259" key="12">
    <source>
        <dbReference type="PROSITE" id="PS50835"/>
    </source>
</evidence>
<dbReference type="SUPFAM" id="SSF48726">
    <property type="entry name" value="Immunoglobulin"/>
    <property type="match status" value="1"/>
</dbReference>
<reference evidence="13" key="1">
    <citation type="submission" date="2019-06" db="EMBL/GenBank/DDBJ databases">
        <authorList>
            <consortium name="Wellcome Sanger Institute Data Sharing"/>
        </authorList>
    </citation>
    <scope>NUCLEOTIDE SEQUENCE [LARGE SCALE GENOMIC DNA]</scope>
</reference>
<evidence type="ECO:0000256" key="3">
    <source>
        <dbReference type="ARBA" id="ARBA00022475"/>
    </source>
</evidence>
<dbReference type="Proteomes" id="UP000472271">
    <property type="component" value="Chromosome 8"/>
</dbReference>
<dbReference type="AlphaFoldDB" id="A0A672YJD8"/>
<dbReference type="PROSITE" id="PS50835">
    <property type="entry name" value="IG_LIKE"/>
    <property type="match status" value="1"/>
</dbReference>